<feature type="transmembrane region" description="Helical" evidence="2">
    <location>
        <begin position="61"/>
        <end position="80"/>
    </location>
</feature>
<sequence>MRRQMNDRLEFDSNRFVRYALLTLVIFMLICITLAIVFVTISVEIDHHHQQQQYSDGEQAITLILVFIAANYIIGLIGIYRSNRLALILFATINLTLAATCLAMNHHYHGYRQSHNWAAFVAFTLTAILTILFMVQHFRCESIIPYQRYAPCSANIRQRTVEQSNHDPQSHHYHQIDDNNEPGDENLFLKEKNPKSCAIIVDIVEPNDDEKFINSDHNFHMGNFRSILPVTLL</sequence>
<gene>
    <name evidence="3" type="ORF">BLA29_007328</name>
</gene>
<accession>A0A1Y3BUN6</accession>
<evidence type="ECO:0000256" key="2">
    <source>
        <dbReference type="SAM" id="Phobius"/>
    </source>
</evidence>
<reference evidence="3 4" key="1">
    <citation type="submission" date="2017-03" db="EMBL/GenBank/DDBJ databases">
        <title>Genome Survey of Euroglyphus maynei.</title>
        <authorList>
            <person name="Arlian L.G."/>
            <person name="Morgan M.S."/>
            <person name="Rider S.D."/>
        </authorList>
    </citation>
    <scope>NUCLEOTIDE SEQUENCE [LARGE SCALE GENOMIC DNA]</scope>
    <source>
        <strain evidence="3">Arlian Lab</strain>
        <tissue evidence="3">Whole body</tissue>
    </source>
</reference>
<evidence type="ECO:0000256" key="1">
    <source>
        <dbReference type="SAM" id="MobiDB-lite"/>
    </source>
</evidence>
<dbReference type="EMBL" id="MUJZ01002169">
    <property type="protein sequence ID" value="OTF83777.1"/>
    <property type="molecule type" value="Genomic_DNA"/>
</dbReference>
<organism evidence="3 4">
    <name type="scientific">Euroglyphus maynei</name>
    <name type="common">Mayne's house dust mite</name>
    <dbReference type="NCBI Taxonomy" id="6958"/>
    <lineage>
        <taxon>Eukaryota</taxon>
        <taxon>Metazoa</taxon>
        <taxon>Ecdysozoa</taxon>
        <taxon>Arthropoda</taxon>
        <taxon>Chelicerata</taxon>
        <taxon>Arachnida</taxon>
        <taxon>Acari</taxon>
        <taxon>Acariformes</taxon>
        <taxon>Sarcoptiformes</taxon>
        <taxon>Astigmata</taxon>
        <taxon>Psoroptidia</taxon>
        <taxon>Analgoidea</taxon>
        <taxon>Pyroglyphidae</taxon>
        <taxon>Pyroglyphinae</taxon>
        <taxon>Euroglyphus</taxon>
    </lineage>
</organism>
<feature type="transmembrane region" description="Helical" evidence="2">
    <location>
        <begin position="117"/>
        <end position="135"/>
    </location>
</feature>
<comment type="caution">
    <text evidence="3">The sequence shown here is derived from an EMBL/GenBank/DDBJ whole genome shotgun (WGS) entry which is preliminary data.</text>
</comment>
<dbReference type="OrthoDB" id="10448151at2759"/>
<proteinExistence type="predicted"/>
<dbReference type="AlphaFoldDB" id="A0A1Y3BUN6"/>
<evidence type="ECO:0000313" key="3">
    <source>
        <dbReference type="EMBL" id="OTF83777.1"/>
    </source>
</evidence>
<name>A0A1Y3BUN6_EURMA</name>
<evidence type="ECO:0000313" key="4">
    <source>
        <dbReference type="Proteomes" id="UP000194236"/>
    </source>
</evidence>
<keyword evidence="4" id="KW-1185">Reference proteome</keyword>
<keyword evidence="2" id="KW-1133">Transmembrane helix</keyword>
<feature type="transmembrane region" description="Helical" evidence="2">
    <location>
        <begin position="21"/>
        <end position="41"/>
    </location>
</feature>
<feature type="compositionally biased region" description="Basic and acidic residues" evidence="1">
    <location>
        <begin position="164"/>
        <end position="177"/>
    </location>
</feature>
<keyword evidence="2" id="KW-0472">Membrane</keyword>
<feature type="transmembrane region" description="Helical" evidence="2">
    <location>
        <begin position="87"/>
        <end position="105"/>
    </location>
</feature>
<protein>
    <submittedName>
        <fullName evidence="3">Uncharacterized protein</fullName>
    </submittedName>
</protein>
<feature type="region of interest" description="Disordered" evidence="1">
    <location>
        <begin position="161"/>
        <end position="184"/>
    </location>
</feature>
<dbReference type="Proteomes" id="UP000194236">
    <property type="component" value="Unassembled WGS sequence"/>
</dbReference>
<keyword evidence="2" id="KW-0812">Transmembrane</keyword>